<comment type="caution">
    <text evidence="1">The sequence shown here is derived from an EMBL/GenBank/DDBJ whole genome shotgun (WGS) entry which is preliminary data.</text>
</comment>
<proteinExistence type="predicted"/>
<evidence type="ECO:0000313" key="1">
    <source>
        <dbReference type="EMBL" id="KGC13018.1"/>
    </source>
</evidence>
<evidence type="ECO:0008006" key="3">
    <source>
        <dbReference type="Google" id="ProtNLM"/>
    </source>
</evidence>
<dbReference type="RefSeq" id="WP_036056620.1">
    <property type="nucleotide sequence ID" value="NZ_CADEVY010000002.1"/>
</dbReference>
<dbReference type="KEGG" id="bgo:BM43_4885"/>
<dbReference type="Proteomes" id="UP000029590">
    <property type="component" value="Unassembled WGS sequence"/>
</dbReference>
<sequence>MNGSFAPAPARQWQEPVHLDLLDDDAREAWVMRVMLARAHWRQRHPLVPFYTLGLAAYLDCAGGGTGLYHDGAARRASNALLAGMFQPLLDRVAAALADCLDAPAALADDAALPGFHIYLPNPVFGGPVAKVHRDLQFQDVYPGRRPGPGDLVSFTLSLSTPPGSGLNQWSGEAGEAAQLGEPEFFPYRDGMLIVHDGLVTHQAVLACDGSVERITLQGHGLRRDDGHFILYW</sequence>
<dbReference type="EMBL" id="JPGG01000016">
    <property type="protein sequence ID" value="KGC13018.1"/>
    <property type="molecule type" value="Genomic_DNA"/>
</dbReference>
<protein>
    <recommendedName>
        <fullName evidence="3">Fe2OG dioxygenase domain-containing protein</fullName>
    </recommendedName>
</protein>
<name>A0AAW3EWJ5_BURGA</name>
<reference evidence="1 2" key="1">
    <citation type="submission" date="2014-04" db="EMBL/GenBank/DDBJ databases">
        <authorList>
            <person name="Bishop-Lilly K.A."/>
            <person name="Broomall S.M."/>
            <person name="Chain P.S."/>
            <person name="Chertkov O."/>
            <person name="Coyne S.R."/>
            <person name="Daligault H.E."/>
            <person name="Davenport K.W."/>
            <person name="Erkkila T."/>
            <person name="Frey K.G."/>
            <person name="Gibbons H.S."/>
            <person name="Gu W."/>
            <person name="Jaissle J."/>
            <person name="Johnson S.L."/>
            <person name="Koroleva G.I."/>
            <person name="Ladner J.T."/>
            <person name="Lo C.-C."/>
            <person name="Minogue T.D."/>
            <person name="Munk C."/>
            <person name="Palacios G.F."/>
            <person name="Redden C.L."/>
            <person name="Rosenzweig C.N."/>
            <person name="Scholz M.B."/>
            <person name="Teshima H."/>
            <person name="Xu Y."/>
        </authorList>
    </citation>
    <scope>NUCLEOTIDE SEQUENCE [LARGE SCALE GENOMIC DNA]</scope>
    <source>
        <strain evidence="2">gladioli</strain>
    </source>
</reference>
<organism evidence="1 2">
    <name type="scientific">Burkholderia gladioli</name>
    <name type="common">Pseudomonas marginata</name>
    <name type="synonym">Phytomonas marginata</name>
    <dbReference type="NCBI Taxonomy" id="28095"/>
    <lineage>
        <taxon>Bacteria</taxon>
        <taxon>Pseudomonadati</taxon>
        <taxon>Pseudomonadota</taxon>
        <taxon>Betaproteobacteria</taxon>
        <taxon>Burkholderiales</taxon>
        <taxon>Burkholderiaceae</taxon>
        <taxon>Burkholderia</taxon>
    </lineage>
</organism>
<accession>A0AAW3EWJ5</accession>
<gene>
    <name evidence="1" type="ORF">DM48_2881</name>
</gene>
<dbReference type="AlphaFoldDB" id="A0AAW3EWJ5"/>
<evidence type="ECO:0000313" key="2">
    <source>
        <dbReference type="Proteomes" id="UP000029590"/>
    </source>
</evidence>